<evidence type="ECO:0000256" key="4">
    <source>
        <dbReference type="ARBA" id="ARBA00023157"/>
    </source>
</evidence>
<dbReference type="PROSITE" id="PS00194">
    <property type="entry name" value="THIOREDOXIN_1"/>
    <property type="match status" value="1"/>
</dbReference>
<reference evidence="7 8" key="1">
    <citation type="submission" date="2011-11" db="EMBL/GenBank/DDBJ databases">
        <title>The Noncontiguous Finished sequence of Saccharomonospora cyanea NA-134.</title>
        <authorList>
            <consortium name="US DOE Joint Genome Institute"/>
            <person name="Lucas S."/>
            <person name="Han J."/>
            <person name="Lapidus A."/>
            <person name="Cheng J.-F."/>
            <person name="Goodwin L."/>
            <person name="Pitluck S."/>
            <person name="Peters L."/>
            <person name="Ovchinnikova G."/>
            <person name="Lu M."/>
            <person name="Detter J.C."/>
            <person name="Han C."/>
            <person name="Tapia R."/>
            <person name="Land M."/>
            <person name="Hauser L."/>
            <person name="Kyrpides N."/>
            <person name="Ivanova N."/>
            <person name="Pagani I."/>
            <person name="Brambilla E.-M."/>
            <person name="Klenk H.-P."/>
            <person name="Woyke T."/>
        </authorList>
    </citation>
    <scope>NUCLEOTIDE SEQUENCE [LARGE SCALE GENOMIC DNA]</scope>
    <source>
        <strain evidence="7 8">NA-134</strain>
    </source>
</reference>
<dbReference type="HOGENOM" id="CLU_042529_6_1_11"/>
<dbReference type="InterPro" id="IPR036249">
    <property type="entry name" value="Thioredoxin-like_sf"/>
</dbReference>
<dbReference type="InterPro" id="IPR000866">
    <property type="entry name" value="AhpC/TSA"/>
</dbReference>
<evidence type="ECO:0000256" key="2">
    <source>
        <dbReference type="ARBA" id="ARBA00022748"/>
    </source>
</evidence>
<evidence type="ECO:0000313" key="8">
    <source>
        <dbReference type="Proteomes" id="UP000002791"/>
    </source>
</evidence>
<dbReference type="SUPFAM" id="SSF52833">
    <property type="entry name" value="Thioredoxin-like"/>
    <property type="match status" value="1"/>
</dbReference>
<sequence length="196" mass="20404">MTTATKWALAVGALALALIVALLPRSESMPPEPDTDLGPAREQAALAACAPARNGAAEGFSGVEVHCLGDGSRVEFADALGDGPTLVNVWATWCEPCREELPLLAEYAARPDAARVVTVQVQSSPEDGLRLLTELGVRLPALHDGEGATGPVRKALRVPTGLPASYVVEDGEARLVTEPRLFTSIDEISDAVEGAG</sequence>
<keyword evidence="7" id="KW-0413">Isomerase</keyword>
<keyword evidence="2" id="KW-0201">Cytochrome c-type biogenesis</keyword>
<evidence type="ECO:0000256" key="1">
    <source>
        <dbReference type="ARBA" id="ARBA00004196"/>
    </source>
</evidence>
<protein>
    <submittedName>
        <fullName evidence="7">Thiol-disulfide isomerase-like thioredoxin</fullName>
    </submittedName>
</protein>
<dbReference type="InterPro" id="IPR013766">
    <property type="entry name" value="Thioredoxin_domain"/>
</dbReference>
<accession>H5XKB6</accession>
<keyword evidence="4" id="KW-1015">Disulfide bond</keyword>
<dbReference type="eggNOG" id="COG0526">
    <property type="taxonomic scope" value="Bacteria"/>
</dbReference>
<dbReference type="GO" id="GO:0016853">
    <property type="term" value="F:isomerase activity"/>
    <property type="evidence" value="ECO:0007669"/>
    <property type="project" value="UniProtKB-KW"/>
</dbReference>
<evidence type="ECO:0000256" key="3">
    <source>
        <dbReference type="ARBA" id="ARBA00022968"/>
    </source>
</evidence>
<dbReference type="STRING" id="882082.SaccyDRAFT_4745"/>
<evidence type="ECO:0000313" key="7">
    <source>
        <dbReference type="EMBL" id="EHR63551.1"/>
    </source>
</evidence>
<dbReference type="GO" id="GO:0016209">
    <property type="term" value="F:antioxidant activity"/>
    <property type="evidence" value="ECO:0007669"/>
    <property type="project" value="InterPro"/>
</dbReference>
<dbReference type="CDD" id="cd02966">
    <property type="entry name" value="TlpA_like_family"/>
    <property type="match status" value="1"/>
</dbReference>
<dbReference type="GO" id="GO:0016491">
    <property type="term" value="F:oxidoreductase activity"/>
    <property type="evidence" value="ECO:0007669"/>
    <property type="project" value="InterPro"/>
</dbReference>
<dbReference type="InterPro" id="IPR050553">
    <property type="entry name" value="Thioredoxin_ResA/DsbE_sf"/>
</dbReference>
<keyword evidence="3" id="KW-0735">Signal-anchor</keyword>
<dbReference type="Pfam" id="PF00578">
    <property type="entry name" value="AhpC-TSA"/>
    <property type="match status" value="1"/>
</dbReference>
<dbReference type="PROSITE" id="PS51352">
    <property type="entry name" value="THIOREDOXIN_2"/>
    <property type="match status" value="1"/>
</dbReference>
<dbReference type="GO" id="GO:0030313">
    <property type="term" value="C:cell envelope"/>
    <property type="evidence" value="ECO:0007669"/>
    <property type="project" value="UniProtKB-SubCell"/>
</dbReference>
<keyword evidence="8" id="KW-1185">Reference proteome</keyword>
<dbReference type="RefSeq" id="WP_005459905.1">
    <property type="nucleotide sequence ID" value="NZ_CM001440.1"/>
</dbReference>
<gene>
    <name evidence="7" type="ORF">SaccyDRAFT_4745</name>
</gene>
<dbReference type="PANTHER" id="PTHR42852">
    <property type="entry name" value="THIOL:DISULFIDE INTERCHANGE PROTEIN DSBE"/>
    <property type="match status" value="1"/>
</dbReference>
<feature type="domain" description="Thioredoxin" evidence="6">
    <location>
        <begin position="46"/>
        <end position="196"/>
    </location>
</feature>
<evidence type="ECO:0000256" key="5">
    <source>
        <dbReference type="ARBA" id="ARBA00023284"/>
    </source>
</evidence>
<dbReference type="Proteomes" id="UP000002791">
    <property type="component" value="Chromosome"/>
</dbReference>
<proteinExistence type="predicted"/>
<evidence type="ECO:0000259" key="6">
    <source>
        <dbReference type="PROSITE" id="PS51352"/>
    </source>
</evidence>
<keyword evidence="3" id="KW-0812">Transmembrane</keyword>
<dbReference type="PANTHER" id="PTHR42852:SF6">
    <property type="entry name" value="THIOL:DISULFIDE INTERCHANGE PROTEIN DSBE"/>
    <property type="match status" value="1"/>
</dbReference>
<name>H5XKB6_9PSEU</name>
<keyword evidence="5" id="KW-0676">Redox-active center</keyword>
<dbReference type="OrthoDB" id="9796554at2"/>
<comment type="subcellular location">
    <subcellularLocation>
        <location evidence="1">Cell envelope</location>
    </subcellularLocation>
</comment>
<dbReference type="InterPro" id="IPR017937">
    <property type="entry name" value="Thioredoxin_CS"/>
</dbReference>
<dbReference type="AlphaFoldDB" id="H5XKB6"/>
<dbReference type="GO" id="GO:0017004">
    <property type="term" value="P:cytochrome complex assembly"/>
    <property type="evidence" value="ECO:0007669"/>
    <property type="project" value="UniProtKB-KW"/>
</dbReference>
<dbReference type="Gene3D" id="3.40.30.10">
    <property type="entry name" value="Glutaredoxin"/>
    <property type="match status" value="1"/>
</dbReference>
<dbReference type="EMBL" id="CM001440">
    <property type="protein sequence ID" value="EHR63551.1"/>
    <property type="molecule type" value="Genomic_DNA"/>
</dbReference>
<organism evidence="7 8">
    <name type="scientific">Saccharomonospora cyanea NA-134</name>
    <dbReference type="NCBI Taxonomy" id="882082"/>
    <lineage>
        <taxon>Bacteria</taxon>
        <taxon>Bacillati</taxon>
        <taxon>Actinomycetota</taxon>
        <taxon>Actinomycetes</taxon>
        <taxon>Pseudonocardiales</taxon>
        <taxon>Pseudonocardiaceae</taxon>
        <taxon>Saccharomonospora</taxon>
    </lineage>
</organism>